<organism evidence="9 10">
    <name type="scientific">Flectobacillus roseus</name>
    <dbReference type="NCBI Taxonomy" id="502259"/>
    <lineage>
        <taxon>Bacteria</taxon>
        <taxon>Pseudomonadati</taxon>
        <taxon>Bacteroidota</taxon>
        <taxon>Cytophagia</taxon>
        <taxon>Cytophagales</taxon>
        <taxon>Flectobacillaceae</taxon>
        <taxon>Flectobacillus</taxon>
    </lineage>
</organism>
<keyword evidence="5" id="KW-0378">Hydrolase</keyword>
<evidence type="ECO:0000256" key="2">
    <source>
        <dbReference type="ARBA" id="ARBA00007951"/>
    </source>
</evidence>
<feature type="signal peptide" evidence="7">
    <location>
        <begin position="1"/>
        <end position="20"/>
    </location>
</feature>
<evidence type="ECO:0000256" key="7">
    <source>
        <dbReference type="SAM" id="SignalP"/>
    </source>
</evidence>
<dbReference type="Proteomes" id="UP001236507">
    <property type="component" value="Unassembled WGS sequence"/>
</dbReference>
<dbReference type="InterPro" id="IPR000933">
    <property type="entry name" value="Glyco_hydro_29"/>
</dbReference>
<evidence type="ECO:0000313" key="9">
    <source>
        <dbReference type="EMBL" id="MDI9859213.1"/>
    </source>
</evidence>
<comment type="similarity">
    <text evidence="2">Belongs to the glycosyl hydrolase 29 family.</text>
</comment>
<dbReference type="RefSeq" id="WP_283344204.1">
    <property type="nucleotide sequence ID" value="NZ_JASHIF010000007.1"/>
</dbReference>
<protein>
    <recommendedName>
        <fullName evidence="3">alpha-L-fucosidase</fullName>
        <ecNumber evidence="3">3.2.1.51</ecNumber>
    </recommendedName>
</protein>
<dbReference type="EMBL" id="JASHIF010000007">
    <property type="protein sequence ID" value="MDI9859213.1"/>
    <property type="molecule type" value="Genomic_DNA"/>
</dbReference>
<dbReference type="Gene3D" id="3.20.20.80">
    <property type="entry name" value="Glycosidases"/>
    <property type="match status" value="1"/>
</dbReference>
<keyword evidence="10" id="KW-1185">Reference proteome</keyword>
<comment type="function">
    <text evidence="1">Alpha-L-fucosidase is responsible for hydrolyzing the alpha-1,6-linked fucose joined to the reducing-end N-acetylglucosamine of the carbohydrate moieties of glycoproteins.</text>
</comment>
<dbReference type="SMART" id="SM00812">
    <property type="entry name" value="Alpha_L_fucos"/>
    <property type="match status" value="1"/>
</dbReference>
<proteinExistence type="inferred from homology"/>
<evidence type="ECO:0000313" key="10">
    <source>
        <dbReference type="Proteomes" id="UP001236507"/>
    </source>
</evidence>
<dbReference type="PANTHER" id="PTHR10030">
    <property type="entry name" value="ALPHA-L-FUCOSIDASE"/>
    <property type="match status" value="1"/>
</dbReference>
<evidence type="ECO:0000256" key="6">
    <source>
        <dbReference type="ARBA" id="ARBA00023295"/>
    </source>
</evidence>
<name>A0ABT6Y7X8_9BACT</name>
<evidence type="ECO:0000256" key="1">
    <source>
        <dbReference type="ARBA" id="ARBA00004071"/>
    </source>
</evidence>
<dbReference type="SUPFAM" id="SSF51445">
    <property type="entry name" value="(Trans)glycosidases"/>
    <property type="match status" value="1"/>
</dbReference>
<evidence type="ECO:0000256" key="4">
    <source>
        <dbReference type="ARBA" id="ARBA00022729"/>
    </source>
</evidence>
<keyword evidence="6" id="KW-0326">Glycosidase</keyword>
<feature type="chain" id="PRO_5045369235" description="alpha-L-fucosidase" evidence="7">
    <location>
        <begin position="21"/>
        <end position="452"/>
    </location>
</feature>
<accession>A0ABT6Y7X8</accession>
<dbReference type="PANTHER" id="PTHR10030:SF37">
    <property type="entry name" value="ALPHA-L-FUCOSIDASE-RELATED"/>
    <property type="match status" value="1"/>
</dbReference>
<dbReference type="InterPro" id="IPR057739">
    <property type="entry name" value="Glyco_hydro_29_N"/>
</dbReference>
<reference evidence="9 10" key="1">
    <citation type="submission" date="2023-05" db="EMBL/GenBank/DDBJ databases">
        <title>Novel species of genus Flectobacillus isolated from stream in China.</title>
        <authorList>
            <person name="Lu H."/>
        </authorList>
    </citation>
    <scope>NUCLEOTIDE SEQUENCE [LARGE SCALE GENOMIC DNA]</scope>
    <source>
        <strain evidence="9 10">KCTC 42575</strain>
    </source>
</reference>
<evidence type="ECO:0000256" key="3">
    <source>
        <dbReference type="ARBA" id="ARBA00012662"/>
    </source>
</evidence>
<evidence type="ECO:0000259" key="8">
    <source>
        <dbReference type="Pfam" id="PF01120"/>
    </source>
</evidence>
<dbReference type="EC" id="3.2.1.51" evidence="3"/>
<gene>
    <name evidence="9" type="ORF">QM524_08340</name>
</gene>
<dbReference type="PRINTS" id="PR00741">
    <property type="entry name" value="GLHYDRLASE29"/>
</dbReference>
<sequence length="452" mass="51875">MKKLLVIFLLVLSFSPIGKAQKQQVTNQPDRVNWFQDLGFGMFIHWNVDVTLGAVISHSLAGASTEYVEKYINELPKYFNPYKFKPEDWAKMAKLAGMKYVVFTAKHHSGFCMFDTKTTPFNVMNTPLKRDITKELIEAFRKEGIAIGLYFSPEDFYFFHKNNIPIGRLQLPQHFPAKNPNLMAYDKEQLKELLTKYGKIDILFIDGPGDGLREYAWTLNPELVITRDLMNTPEQNTPDEPLPRPWEACYTMGTDWQYKPTNDPHKSGTEIINMLVEMRAKGGNFLLNIGPKQDGEIQIEQEALLQEVALWNFANSEAIYAVKPLPIVREDNVWYTQSNDEKYIYAIVRRANWQDWKYGTRKNLVLTHLEGNAQTKVSILGYKSELVEYKDGFDASTYVAPTSIGLVVSAVNGQRFYTNNQWPNAVVLKIENAKFRKLTHTKVTQSTLDGAK</sequence>
<dbReference type="InterPro" id="IPR017853">
    <property type="entry name" value="GH"/>
</dbReference>
<dbReference type="InterPro" id="IPR016286">
    <property type="entry name" value="FUC_metazoa-typ"/>
</dbReference>
<feature type="domain" description="Glycoside hydrolase family 29 N-terminal" evidence="8">
    <location>
        <begin position="27"/>
        <end position="316"/>
    </location>
</feature>
<comment type="caution">
    <text evidence="9">The sequence shown here is derived from an EMBL/GenBank/DDBJ whole genome shotgun (WGS) entry which is preliminary data.</text>
</comment>
<evidence type="ECO:0000256" key="5">
    <source>
        <dbReference type="ARBA" id="ARBA00022801"/>
    </source>
</evidence>
<keyword evidence="4 7" id="KW-0732">Signal</keyword>
<dbReference type="Pfam" id="PF01120">
    <property type="entry name" value="Alpha_L_fucos"/>
    <property type="match status" value="1"/>
</dbReference>